<evidence type="ECO:0000313" key="2">
    <source>
        <dbReference type="EMBL" id="KAK0594857.1"/>
    </source>
</evidence>
<dbReference type="AlphaFoldDB" id="A0AA39SQP4"/>
<name>A0AA39SQP4_ACESA</name>
<sequence length="131" mass="14293">MSVLCLCCSVDDRGGEMTGARSTGDDPPQYETLQTIEGNELIQSQQPESSVHSYKISDDHNGAQATEEGDGPEVFSEDHNRAQASEKGDGLEVDGDGPEVDEVFIEESVERAKFERTRKGKQVQVEAESDD</sequence>
<gene>
    <name evidence="2" type="ORF">LWI29_001286</name>
</gene>
<protein>
    <submittedName>
        <fullName evidence="2">Uncharacterized protein</fullName>
    </submittedName>
</protein>
<feature type="region of interest" description="Disordered" evidence="1">
    <location>
        <begin position="43"/>
        <end position="99"/>
    </location>
</feature>
<feature type="compositionally biased region" description="Polar residues" evidence="1">
    <location>
        <begin position="43"/>
        <end position="52"/>
    </location>
</feature>
<reference evidence="2" key="2">
    <citation type="submission" date="2023-06" db="EMBL/GenBank/DDBJ databases">
        <authorList>
            <person name="Swenson N.G."/>
            <person name="Wegrzyn J.L."/>
            <person name="Mcevoy S.L."/>
        </authorList>
    </citation>
    <scope>NUCLEOTIDE SEQUENCE</scope>
    <source>
        <strain evidence="2">NS2018</strain>
        <tissue evidence="2">Leaf</tissue>
    </source>
</reference>
<dbReference type="Proteomes" id="UP001168877">
    <property type="component" value="Unassembled WGS sequence"/>
</dbReference>
<feature type="compositionally biased region" description="Basic and acidic residues" evidence="1">
    <location>
        <begin position="76"/>
        <end position="90"/>
    </location>
</feature>
<proteinExistence type="predicted"/>
<accession>A0AA39SQP4</accession>
<organism evidence="2 3">
    <name type="scientific">Acer saccharum</name>
    <name type="common">Sugar maple</name>
    <dbReference type="NCBI Taxonomy" id="4024"/>
    <lineage>
        <taxon>Eukaryota</taxon>
        <taxon>Viridiplantae</taxon>
        <taxon>Streptophyta</taxon>
        <taxon>Embryophyta</taxon>
        <taxon>Tracheophyta</taxon>
        <taxon>Spermatophyta</taxon>
        <taxon>Magnoliopsida</taxon>
        <taxon>eudicotyledons</taxon>
        <taxon>Gunneridae</taxon>
        <taxon>Pentapetalae</taxon>
        <taxon>rosids</taxon>
        <taxon>malvids</taxon>
        <taxon>Sapindales</taxon>
        <taxon>Sapindaceae</taxon>
        <taxon>Hippocastanoideae</taxon>
        <taxon>Acereae</taxon>
        <taxon>Acer</taxon>
    </lineage>
</organism>
<evidence type="ECO:0000313" key="3">
    <source>
        <dbReference type="Proteomes" id="UP001168877"/>
    </source>
</evidence>
<comment type="caution">
    <text evidence="2">The sequence shown here is derived from an EMBL/GenBank/DDBJ whole genome shotgun (WGS) entry which is preliminary data.</text>
</comment>
<evidence type="ECO:0000256" key="1">
    <source>
        <dbReference type="SAM" id="MobiDB-lite"/>
    </source>
</evidence>
<dbReference type="EMBL" id="JAUESC010000004">
    <property type="protein sequence ID" value="KAK0594857.1"/>
    <property type="molecule type" value="Genomic_DNA"/>
</dbReference>
<keyword evidence="3" id="KW-1185">Reference proteome</keyword>
<reference evidence="2" key="1">
    <citation type="journal article" date="2022" name="Plant J.">
        <title>Strategies of tolerance reflected in two North American maple genomes.</title>
        <authorList>
            <person name="McEvoy S.L."/>
            <person name="Sezen U.U."/>
            <person name="Trouern-Trend A."/>
            <person name="McMahon S.M."/>
            <person name="Schaberg P.G."/>
            <person name="Yang J."/>
            <person name="Wegrzyn J.L."/>
            <person name="Swenson N.G."/>
        </authorList>
    </citation>
    <scope>NUCLEOTIDE SEQUENCE</scope>
    <source>
        <strain evidence="2">NS2018</strain>
    </source>
</reference>